<organism evidence="2">
    <name type="scientific">uncultured marine thaumarchaeote KM3_03_D08</name>
    <dbReference type="NCBI Taxonomy" id="1455960"/>
    <lineage>
        <taxon>Archaea</taxon>
        <taxon>Nitrososphaerota</taxon>
        <taxon>environmental samples</taxon>
    </lineage>
</organism>
<evidence type="ECO:0000313" key="2">
    <source>
        <dbReference type="EMBL" id="AIE97902.1"/>
    </source>
</evidence>
<name>A0A075G833_9ARCH</name>
<proteinExistence type="predicted"/>
<dbReference type="AlphaFoldDB" id="A0A075G833"/>
<reference evidence="2" key="1">
    <citation type="journal article" date="2014" name="Genome Biol. Evol.">
        <title>Pangenome evidence for extensive interdomain horizontal transfer affecting lineage core and shell genes in uncultured planktonic thaumarchaeota and euryarchaeota.</title>
        <authorList>
            <person name="Deschamps P."/>
            <person name="Zivanovic Y."/>
            <person name="Moreira D."/>
            <person name="Rodriguez-Valera F."/>
            <person name="Lopez-Garcia P."/>
        </authorList>
    </citation>
    <scope>NUCLEOTIDE SEQUENCE</scope>
</reference>
<dbReference type="EMBL" id="KF900519">
    <property type="protein sequence ID" value="AIE97902.1"/>
    <property type="molecule type" value="Genomic_DNA"/>
</dbReference>
<keyword evidence="1" id="KW-0472">Membrane</keyword>
<keyword evidence="1" id="KW-0812">Transmembrane</keyword>
<protein>
    <submittedName>
        <fullName evidence="2">Uncharacterized protein</fullName>
    </submittedName>
</protein>
<feature type="transmembrane region" description="Helical" evidence="1">
    <location>
        <begin position="6"/>
        <end position="28"/>
    </location>
</feature>
<accession>A0A075G833</accession>
<keyword evidence="1" id="KW-1133">Transmembrane helix</keyword>
<sequence>MTKSPFIVYILPIILSVSLGTLVMAEALNDPARELNMWQSDSGISTTQQGDKLVIIGLDKTYSISDSIQFEIEVTNSEFECGDLYITIFDGDQVITQSGFMKQCFMQQNQKIPLDDKYTEIITMPGEYKILIEIFDQNYKDSLSYVANITVE</sequence>
<evidence type="ECO:0000256" key="1">
    <source>
        <dbReference type="SAM" id="Phobius"/>
    </source>
</evidence>